<dbReference type="KEGG" id="mbd:MEBOL_005389"/>
<dbReference type="OrthoDB" id="2313602at2"/>
<dbReference type="PANTHER" id="PTHR38011:SF11">
    <property type="entry name" value="2,5-DIAMINO-6-RIBOSYLAMINO-4(3H)-PYRIMIDINONE 5'-PHOSPHATE REDUCTASE"/>
    <property type="match status" value="1"/>
</dbReference>
<organism evidence="2 3">
    <name type="scientific">Melittangium boletus DSM 14713</name>
    <dbReference type="NCBI Taxonomy" id="1294270"/>
    <lineage>
        <taxon>Bacteria</taxon>
        <taxon>Pseudomonadati</taxon>
        <taxon>Myxococcota</taxon>
        <taxon>Myxococcia</taxon>
        <taxon>Myxococcales</taxon>
        <taxon>Cystobacterineae</taxon>
        <taxon>Archangiaceae</taxon>
        <taxon>Melittangium</taxon>
    </lineage>
</organism>
<dbReference type="InterPro" id="IPR050765">
    <property type="entry name" value="Riboflavin_Biosynth_HTPR"/>
</dbReference>
<name>A0A250IL57_9BACT</name>
<dbReference type="GO" id="GO:0008703">
    <property type="term" value="F:5-amino-6-(5-phosphoribosylamino)uracil reductase activity"/>
    <property type="evidence" value="ECO:0007669"/>
    <property type="project" value="InterPro"/>
</dbReference>
<evidence type="ECO:0000313" key="3">
    <source>
        <dbReference type="Proteomes" id="UP000217289"/>
    </source>
</evidence>
<dbReference type="RefSeq" id="WP_095980185.1">
    <property type="nucleotide sequence ID" value="NZ_CP022163.1"/>
</dbReference>
<dbReference type="AlphaFoldDB" id="A0A250IL57"/>
<evidence type="ECO:0000259" key="1">
    <source>
        <dbReference type="Pfam" id="PF01872"/>
    </source>
</evidence>
<evidence type="ECO:0000313" key="2">
    <source>
        <dbReference type="EMBL" id="ATB31917.1"/>
    </source>
</evidence>
<protein>
    <submittedName>
        <fullName evidence="2">Deaminase/reductase</fullName>
    </submittedName>
</protein>
<sequence>MQPQTRKLRYHVAMSLDGFIAREDESTDCFPGDLQAENVTDYLFSLASEYDTVLMGRSTYDIGLKAGVSDPYPGMETYVFSRTLKDSPNPRVQLVRENAADVVRGLKERAGEDIAWGRVIRGAQAHAHKDIYLCGGGNLARTLFAEGLIDEVQIKLNPVLLGSGKPVVSRLPQDIPLELLSTKTYRTGIVLLRYSVKR</sequence>
<dbReference type="EMBL" id="CP022163">
    <property type="protein sequence ID" value="ATB31917.1"/>
    <property type="molecule type" value="Genomic_DNA"/>
</dbReference>
<gene>
    <name evidence="2" type="ORF">MEBOL_005389</name>
</gene>
<dbReference type="SUPFAM" id="SSF53597">
    <property type="entry name" value="Dihydrofolate reductase-like"/>
    <property type="match status" value="1"/>
</dbReference>
<keyword evidence="3" id="KW-1185">Reference proteome</keyword>
<dbReference type="Pfam" id="PF01872">
    <property type="entry name" value="RibD_C"/>
    <property type="match status" value="1"/>
</dbReference>
<accession>A0A250IL57</accession>
<dbReference type="GO" id="GO:0009231">
    <property type="term" value="P:riboflavin biosynthetic process"/>
    <property type="evidence" value="ECO:0007669"/>
    <property type="project" value="InterPro"/>
</dbReference>
<feature type="domain" description="Bacterial bifunctional deaminase-reductase C-terminal" evidence="1">
    <location>
        <begin position="7"/>
        <end position="191"/>
    </location>
</feature>
<dbReference type="InterPro" id="IPR002734">
    <property type="entry name" value="RibDG_C"/>
</dbReference>
<dbReference type="PANTHER" id="PTHR38011">
    <property type="entry name" value="DIHYDROFOLATE REDUCTASE FAMILY PROTEIN (AFU_ORTHOLOGUE AFUA_8G06820)"/>
    <property type="match status" value="1"/>
</dbReference>
<proteinExistence type="predicted"/>
<dbReference type="Proteomes" id="UP000217289">
    <property type="component" value="Chromosome"/>
</dbReference>
<dbReference type="Gene3D" id="3.40.430.10">
    <property type="entry name" value="Dihydrofolate Reductase, subunit A"/>
    <property type="match status" value="1"/>
</dbReference>
<reference evidence="2 3" key="1">
    <citation type="submission" date="2017-06" db="EMBL/GenBank/DDBJ databases">
        <authorList>
            <person name="Kim H.J."/>
            <person name="Triplett B.A."/>
        </authorList>
    </citation>
    <scope>NUCLEOTIDE SEQUENCE [LARGE SCALE GENOMIC DNA]</scope>
    <source>
        <strain evidence="2 3">DSM 14713</strain>
    </source>
</reference>
<dbReference type="InterPro" id="IPR024072">
    <property type="entry name" value="DHFR-like_dom_sf"/>
</dbReference>